<sequence>MSKDLKGHTIAVIGKANSGKTAALDDSKSLQFIKAVCNAASDAPVPHTAHDTPTPCIVEYKAPLSNGQFLTFLDTPGFDGHQADGPGSESAKERGHPQNVGGNIRTQDEILKGWADLPYARLSEYG</sequence>
<dbReference type="InterPro" id="IPR027417">
    <property type="entry name" value="P-loop_NTPase"/>
</dbReference>
<reference evidence="2 3" key="1">
    <citation type="submission" date="2020-07" db="EMBL/GenBank/DDBJ databases">
        <title>Comparative genomics of pyrophilous fungi reveals a link between fire events and developmental genes.</title>
        <authorList>
            <consortium name="DOE Joint Genome Institute"/>
            <person name="Steindorff A.S."/>
            <person name="Carver A."/>
            <person name="Calhoun S."/>
            <person name="Stillman K."/>
            <person name="Liu H."/>
            <person name="Lipzen A."/>
            <person name="Pangilinan J."/>
            <person name="Labutti K."/>
            <person name="Bruns T.D."/>
            <person name="Grigoriev I.V."/>
        </authorList>
    </citation>
    <scope>NUCLEOTIDE SEQUENCE [LARGE SCALE GENOMIC DNA]</scope>
    <source>
        <strain evidence="2 3">CBS 144469</strain>
    </source>
</reference>
<accession>A0A8H6MA36</accession>
<proteinExistence type="predicted"/>
<comment type="caution">
    <text evidence="2">The sequence shown here is derived from an EMBL/GenBank/DDBJ whole genome shotgun (WGS) entry which is preliminary data.</text>
</comment>
<dbReference type="CDD" id="cd00882">
    <property type="entry name" value="Ras_like_GTPase"/>
    <property type="match status" value="1"/>
</dbReference>
<organism evidence="2 3">
    <name type="scientific">Ephemerocybe angulata</name>
    <dbReference type="NCBI Taxonomy" id="980116"/>
    <lineage>
        <taxon>Eukaryota</taxon>
        <taxon>Fungi</taxon>
        <taxon>Dikarya</taxon>
        <taxon>Basidiomycota</taxon>
        <taxon>Agaricomycotina</taxon>
        <taxon>Agaricomycetes</taxon>
        <taxon>Agaricomycetidae</taxon>
        <taxon>Agaricales</taxon>
        <taxon>Agaricineae</taxon>
        <taxon>Psathyrellaceae</taxon>
        <taxon>Ephemerocybe</taxon>
    </lineage>
</organism>
<name>A0A8H6MA36_9AGAR</name>
<protein>
    <recommendedName>
        <fullName evidence="4">G domain-containing protein</fullName>
    </recommendedName>
</protein>
<dbReference type="SUPFAM" id="SSF52540">
    <property type="entry name" value="P-loop containing nucleoside triphosphate hydrolases"/>
    <property type="match status" value="1"/>
</dbReference>
<dbReference type="Proteomes" id="UP000521943">
    <property type="component" value="Unassembled WGS sequence"/>
</dbReference>
<evidence type="ECO:0000256" key="1">
    <source>
        <dbReference type="SAM" id="MobiDB-lite"/>
    </source>
</evidence>
<keyword evidence="3" id="KW-1185">Reference proteome</keyword>
<dbReference type="Gene3D" id="3.40.50.300">
    <property type="entry name" value="P-loop containing nucleotide triphosphate hydrolases"/>
    <property type="match status" value="1"/>
</dbReference>
<evidence type="ECO:0008006" key="4">
    <source>
        <dbReference type="Google" id="ProtNLM"/>
    </source>
</evidence>
<evidence type="ECO:0000313" key="3">
    <source>
        <dbReference type="Proteomes" id="UP000521943"/>
    </source>
</evidence>
<gene>
    <name evidence="2" type="ORF">DFP72DRAFT_845610</name>
</gene>
<feature type="region of interest" description="Disordered" evidence="1">
    <location>
        <begin position="75"/>
        <end position="107"/>
    </location>
</feature>
<evidence type="ECO:0000313" key="2">
    <source>
        <dbReference type="EMBL" id="KAF6757656.1"/>
    </source>
</evidence>
<dbReference type="AlphaFoldDB" id="A0A8H6MA36"/>
<dbReference type="EMBL" id="JACGCI010000021">
    <property type="protein sequence ID" value="KAF6757656.1"/>
    <property type="molecule type" value="Genomic_DNA"/>
</dbReference>